<feature type="coiled-coil region" evidence="3">
    <location>
        <begin position="387"/>
        <end position="453"/>
    </location>
</feature>
<evidence type="ECO:0000313" key="5">
    <source>
        <dbReference type="EMBL" id="KAK4782229.1"/>
    </source>
</evidence>
<keyword evidence="2 3" id="KW-0175">Coiled coil</keyword>
<evidence type="ECO:0000256" key="3">
    <source>
        <dbReference type="SAM" id="Coils"/>
    </source>
</evidence>
<proteinExistence type="inferred from homology"/>
<keyword evidence="6" id="KW-1185">Reference proteome</keyword>
<evidence type="ECO:0000256" key="4">
    <source>
        <dbReference type="SAM" id="MobiDB-lite"/>
    </source>
</evidence>
<name>A0AAN7LCZ2_TRANT</name>
<dbReference type="Pfam" id="PF05701">
    <property type="entry name" value="WEMBL"/>
    <property type="match status" value="1"/>
</dbReference>
<dbReference type="PANTHER" id="PTHR32054">
    <property type="entry name" value="HEAVY CHAIN, PUTATIVE, EXPRESSED-RELATED-RELATED"/>
    <property type="match status" value="1"/>
</dbReference>
<evidence type="ECO:0000313" key="6">
    <source>
        <dbReference type="Proteomes" id="UP001346149"/>
    </source>
</evidence>
<dbReference type="InterPro" id="IPR008545">
    <property type="entry name" value="Web"/>
</dbReference>
<dbReference type="AlphaFoldDB" id="A0AAN7LCZ2"/>
<evidence type="ECO:0008006" key="7">
    <source>
        <dbReference type="Google" id="ProtNLM"/>
    </source>
</evidence>
<accession>A0AAN7LCZ2</accession>
<feature type="compositionally biased region" description="Low complexity" evidence="4">
    <location>
        <begin position="577"/>
        <end position="590"/>
    </location>
</feature>
<feature type="coiled-coil region" evidence="3">
    <location>
        <begin position="59"/>
        <end position="121"/>
    </location>
</feature>
<comment type="caution">
    <text evidence="5">The sequence shown here is derived from an EMBL/GenBank/DDBJ whole genome shotgun (WGS) entry which is preliminary data.</text>
</comment>
<comment type="similarity">
    <text evidence="1">Belongs to the WEB family.</text>
</comment>
<feature type="region of interest" description="Disordered" evidence="4">
    <location>
        <begin position="577"/>
        <end position="596"/>
    </location>
</feature>
<dbReference type="GO" id="GO:0009903">
    <property type="term" value="P:chloroplast avoidance movement"/>
    <property type="evidence" value="ECO:0007669"/>
    <property type="project" value="TreeGrafter"/>
</dbReference>
<sequence>MVAKDRKKSPGSMKVEVGEIDTRVPFKSVKDAVSLFGEGAFSGQKPSIGKPKLRSAERVLAKETRLHLAQKELNKLKEQIKNAQTTKDRVLVELEKSKKTMDDLNQKISVLTESKEREIKQMEISMCLAEQLEGKCDESTGAKIPWKEDLENIKEECVSLVTELNDAKKELGNIRQDYDATTWMKATAFKQIEVAELATKINMERVDELSREISAIQEAIVQVKLATLQEQQDREKILAVKDARGEEMKAILKQSTEELLTLMKEFDPEMTRSLESQLVEAVEQIGYLKKQMERLKGSDLESVTTVSLELDNAKGSLKKLTEEECSLRDLVESLKAELENVKKEHRELEAIFGNLHVMLGKSKSELEACLAEESKARGASDEMAVTLHRLSMENANARKEAEDIKNKAKGLKNEAEATNIALKEAERSLRIALEEAEEAKMAEATALDEINKLSDRRAAQSSTRSESGAVITILKDEFESLIQKVGESDKLAEMEVAVSLAQVDALEASEKEALKRLEAIKGEIEEMKWETETALKRAEMAEAAKSAVEGELRKWRQRELKAAAARIPANADISLESSSQISKSQKQQHQPENIYKVRRLEKVKTSVSKKALRPNLSGGIFNKKKNQIEGSYPSYLQAEKRQL</sequence>
<reference evidence="5 6" key="1">
    <citation type="journal article" date="2023" name="Hortic Res">
        <title>Pangenome of water caltrop reveals structural variations and asymmetric subgenome divergence after allopolyploidization.</title>
        <authorList>
            <person name="Zhang X."/>
            <person name="Chen Y."/>
            <person name="Wang L."/>
            <person name="Yuan Y."/>
            <person name="Fang M."/>
            <person name="Shi L."/>
            <person name="Lu R."/>
            <person name="Comes H.P."/>
            <person name="Ma Y."/>
            <person name="Chen Y."/>
            <person name="Huang G."/>
            <person name="Zhou Y."/>
            <person name="Zheng Z."/>
            <person name="Qiu Y."/>
        </authorList>
    </citation>
    <scope>NUCLEOTIDE SEQUENCE [LARGE SCALE GENOMIC DNA]</scope>
    <source>
        <strain evidence="5">F231</strain>
    </source>
</reference>
<evidence type="ECO:0000256" key="1">
    <source>
        <dbReference type="ARBA" id="ARBA00005485"/>
    </source>
</evidence>
<evidence type="ECO:0000256" key="2">
    <source>
        <dbReference type="ARBA" id="ARBA00023054"/>
    </source>
</evidence>
<organism evidence="5 6">
    <name type="scientific">Trapa natans</name>
    <name type="common">Water chestnut</name>
    <dbReference type="NCBI Taxonomy" id="22666"/>
    <lineage>
        <taxon>Eukaryota</taxon>
        <taxon>Viridiplantae</taxon>
        <taxon>Streptophyta</taxon>
        <taxon>Embryophyta</taxon>
        <taxon>Tracheophyta</taxon>
        <taxon>Spermatophyta</taxon>
        <taxon>Magnoliopsida</taxon>
        <taxon>eudicotyledons</taxon>
        <taxon>Gunneridae</taxon>
        <taxon>Pentapetalae</taxon>
        <taxon>rosids</taxon>
        <taxon>malvids</taxon>
        <taxon>Myrtales</taxon>
        <taxon>Lythraceae</taxon>
        <taxon>Trapa</taxon>
    </lineage>
</organism>
<feature type="coiled-coil region" evidence="3">
    <location>
        <begin position="303"/>
        <end position="351"/>
    </location>
</feature>
<protein>
    <recommendedName>
        <fullName evidence="7">WEB family protein</fullName>
    </recommendedName>
</protein>
<dbReference type="Proteomes" id="UP001346149">
    <property type="component" value="Unassembled WGS sequence"/>
</dbReference>
<feature type="coiled-coil region" evidence="3">
    <location>
        <begin position="503"/>
        <end position="558"/>
    </location>
</feature>
<dbReference type="EMBL" id="JAXQNO010000016">
    <property type="protein sequence ID" value="KAK4782229.1"/>
    <property type="molecule type" value="Genomic_DNA"/>
</dbReference>
<dbReference type="GO" id="GO:0005829">
    <property type="term" value="C:cytosol"/>
    <property type="evidence" value="ECO:0007669"/>
    <property type="project" value="TreeGrafter"/>
</dbReference>
<dbReference type="PANTHER" id="PTHR32054:SF3">
    <property type="entry name" value="HEAVY CHAIN, PUTATIVE, EXPRESSED-RELATED"/>
    <property type="match status" value="1"/>
</dbReference>
<gene>
    <name evidence="5" type="ORF">SAY86_016331</name>
</gene>
<dbReference type="GO" id="GO:0009904">
    <property type="term" value="P:chloroplast accumulation movement"/>
    <property type="evidence" value="ECO:0007669"/>
    <property type="project" value="TreeGrafter"/>
</dbReference>